<dbReference type="EMBL" id="BOOH01000035">
    <property type="protein sequence ID" value="GIH77833.1"/>
    <property type="molecule type" value="Genomic_DNA"/>
</dbReference>
<proteinExistence type="predicted"/>
<dbReference type="SUPFAM" id="SSF53474">
    <property type="entry name" value="alpha/beta-Hydrolases"/>
    <property type="match status" value="1"/>
</dbReference>
<evidence type="ECO:0000313" key="6">
    <source>
        <dbReference type="Proteomes" id="UP000616724"/>
    </source>
</evidence>
<keyword evidence="6" id="KW-1185">Reference proteome</keyword>
<gene>
    <name evidence="5" type="ORF">Plo01_42620</name>
</gene>
<evidence type="ECO:0000256" key="3">
    <source>
        <dbReference type="ARBA" id="ARBA00023098"/>
    </source>
</evidence>
<dbReference type="Proteomes" id="UP000616724">
    <property type="component" value="Unassembled WGS sequence"/>
</dbReference>
<dbReference type="GO" id="GO:0016042">
    <property type="term" value="P:lipid catabolic process"/>
    <property type="evidence" value="ECO:0007669"/>
    <property type="project" value="UniProtKB-KW"/>
</dbReference>
<accession>A0A8J3RT79</accession>
<evidence type="ECO:0000256" key="4">
    <source>
        <dbReference type="SAM" id="SignalP"/>
    </source>
</evidence>
<evidence type="ECO:0000313" key="5">
    <source>
        <dbReference type="EMBL" id="GIH77833.1"/>
    </source>
</evidence>
<keyword evidence="1" id="KW-0378">Hydrolase</keyword>
<dbReference type="RefSeq" id="WP_203892391.1">
    <property type="nucleotide sequence ID" value="NZ_BOOH01000035.1"/>
</dbReference>
<keyword evidence="3" id="KW-0443">Lipid metabolism</keyword>
<evidence type="ECO:0000256" key="1">
    <source>
        <dbReference type="ARBA" id="ARBA00022801"/>
    </source>
</evidence>
<dbReference type="Gene3D" id="3.40.50.1820">
    <property type="entry name" value="alpha/beta hydrolase"/>
    <property type="match status" value="1"/>
</dbReference>
<dbReference type="PANTHER" id="PTHR10272">
    <property type="entry name" value="PLATELET-ACTIVATING FACTOR ACETYLHYDROLASE"/>
    <property type="match status" value="1"/>
</dbReference>
<keyword evidence="2" id="KW-0442">Lipid degradation</keyword>
<organism evidence="5 6">
    <name type="scientific">Planobispora longispora</name>
    <dbReference type="NCBI Taxonomy" id="28887"/>
    <lineage>
        <taxon>Bacteria</taxon>
        <taxon>Bacillati</taxon>
        <taxon>Actinomycetota</taxon>
        <taxon>Actinomycetes</taxon>
        <taxon>Streptosporangiales</taxon>
        <taxon>Streptosporangiaceae</taxon>
        <taxon>Planobispora</taxon>
    </lineage>
</organism>
<dbReference type="AlphaFoldDB" id="A0A8J3RT79"/>
<protein>
    <submittedName>
        <fullName evidence="5">Lipase</fullName>
    </submittedName>
</protein>
<keyword evidence="4" id="KW-0732">Signal</keyword>
<feature type="chain" id="PRO_5035201720" evidence="4">
    <location>
        <begin position="34"/>
        <end position="414"/>
    </location>
</feature>
<name>A0A8J3RT79_9ACTN</name>
<sequence length="414" mass="43619">MIGMEIKIMGGARVAGAVTAGLLALLAAAPAQAASPSRHVTPVVGSFPQAAPVAGASSPAVPAVSPARTEPVPGATMELPAPTGSQPVGTVTLHLVDRGRPDPWVPGEKARELMVSLWYPARKGSGRPARYMTAEEAAALLKGQGITGIPGEAVSGAKTHAVTGARPAGRRGTLPLVVLSPGFTMSRASLTGLAEELASRGYVVAGIDHVHESYGTSLPGGRLAGCAACEEQEADPWAFGDKAVRGRQADVSFVLDRLLGRHPVWRGAGLIDRSRVGMAGHSLGGSSTSWTMLKDPRVRAGINMDGTFFVPVPGGGLVRPFMLMGAGDLHRPGGQDFTWGRDWGQMTGWKRWLTVEGGDHASFTDYPLLTKRSARELEITRAYVAAFMDRHLRGGDRWLLDGPSDAFPEVEFWE</sequence>
<dbReference type="GO" id="GO:0003847">
    <property type="term" value="F:1-alkyl-2-acetylglycerophosphocholine esterase activity"/>
    <property type="evidence" value="ECO:0007669"/>
    <property type="project" value="TreeGrafter"/>
</dbReference>
<dbReference type="Pfam" id="PF03403">
    <property type="entry name" value="PAF-AH_p_II"/>
    <property type="match status" value="2"/>
</dbReference>
<reference evidence="5 6" key="1">
    <citation type="submission" date="2021-01" db="EMBL/GenBank/DDBJ databases">
        <title>Whole genome shotgun sequence of Planobispora longispora NBRC 13918.</title>
        <authorList>
            <person name="Komaki H."/>
            <person name="Tamura T."/>
        </authorList>
    </citation>
    <scope>NUCLEOTIDE SEQUENCE [LARGE SCALE GENOMIC DNA]</scope>
    <source>
        <strain evidence="5 6">NBRC 13918</strain>
    </source>
</reference>
<dbReference type="PANTHER" id="PTHR10272:SF0">
    <property type="entry name" value="PLATELET-ACTIVATING FACTOR ACETYLHYDROLASE"/>
    <property type="match status" value="1"/>
</dbReference>
<comment type="caution">
    <text evidence="5">The sequence shown here is derived from an EMBL/GenBank/DDBJ whole genome shotgun (WGS) entry which is preliminary data.</text>
</comment>
<dbReference type="InterPro" id="IPR029058">
    <property type="entry name" value="AB_hydrolase_fold"/>
</dbReference>
<feature type="signal peptide" evidence="4">
    <location>
        <begin position="1"/>
        <end position="33"/>
    </location>
</feature>
<evidence type="ECO:0000256" key="2">
    <source>
        <dbReference type="ARBA" id="ARBA00022963"/>
    </source>
</evidence>